<sequence length="923" mass="103443">MAICGFQLLKDIGFVGWSGHYRCSVLKKVKLAPQRTWSEDSQGSPPRDTPDSQPVPPKRRHRPPTIDEQVSPPATPAKKERKLPPHLQKEFDRVYAQMGARETSPGVQAMNQRMKNVVQETRSSRKSAVASSEQPVAKTRMPSKSPRRRDRESRTPSTVREVTPRGSLTPDSTRPVTPKFLPGDPELDRIAEAQAKKEEELRRKEEELLRKMEELKRREEQMKLEEERRELDQLKRQKRLEDERKQQKSEKVQWGRELSHEIHSSSEMMLVLLPSNEDQVGDDEPRVTADDLKVSGGVAPPMSLSAPVLGGSEMPPPSLRAAVSSSEIMYELTMARLNKEADEEEAEAHLRLRYGLDRKRSFERRAAKEDLAPLKDTVSMENLSRFEKKLSEFEERTALESEVESSPSPIPPSRASKEKSRTESFSERFMQLERNFENYNERFDFDERRPSDVSDIMESSFDYYDEVEEEETYHPRTMGAGVFTPIAVQLPTREFAEVIPTPTTLAPPPLITINEEADKDGVPARVRSEEIQKPIQPIPKKQEPKIERVIIRETVSPDRLPEPPPKVKRRSPSPNVQATIPVEPEDRKLTPSPTSLKPKPILKVRDRSAERSDRSDVSDSESGTKRVRIEEPRDKNNIDMYAKEENDMGLQAGEVARNRRKSQQPSMTPAAALASTAPLAPAVPMSPAPPPAPSTAPAAAPAPIPSTAPAAALASAAPLAPAVPLAPAAATSAMPAVKASLAASVAPAAPAALTKKEEEPVVVVNIYSDIIREFSHQRSAKPKPKLYLNYDELKQAADKVQEAMIDDLQVLEHVAKHKKPPPKAAKVQPSKASPTKEEKDLTEKTEDDPTASDQPISTLPSTIKRFVEYLLDLCLFLVALWLYLFKDPRLSIPIIVLMIYRQLDQTVKARISSIGGWFRKKED</sequence>
<dbReference type="EMBL" id="AP028922">
    <property type="protein sequence ID" value="BET02591.1"/>
    <property type="molecule type" value="Genomic_DNA"/>
</dbReference>
<feature type="compositionally biased region" description="Basic and acidic residues" evidence="1">
    <location>
        <begin position="415"/>
        <end position="424"/>
    </location>
</feature>
<dbReference type="PANTHER" id="PTHR48148">
    <property type="entry name" value="KERATINOCYTE PROLINE-RICH PROTEIN"/>
    <property type="match status" value="1"/>
</dbReference>
<feature type="compositionally biased region" description="Polar residues" evidence="1">
    <location>
        <begin position="35"/>
        <end position="44"/>
    </location>
</feature>
<feature type="compositionally biased region" description="Basic and acidic residues" evidence="1">
    <location>
        <begin position="834"/>
        <end position="844"/>
    </location>
</feature>
<reference evidence="3 4" key="1">
    <citation type="submission" date="2023-09" db="EMBL/GenBank/DDBJ databases">
        <title>Nesidiocoris tenuis whole genome shotgun sequence.</title>
        <authorList>
            <person name="Shibata T."/>
            <person name="Shimoda M."/>
            <person name="Kobayashi T."/>
            <person name="Uehara T."/>
        </authorList>
    </citation>
    <scope>NUCLEOTIDE SEQUENCE [LARGE SCALE GENOMIC DNA]</scope>
    <source>
        <strain evidence="3 4">Japan</strain>
    </source>
</reference>
<accession>A0ABN7BDZ7</accession>
<keyword evidence="2" id="KW-0472">Membrane</keyword>
<keyword evidence="2" id="KW-0812">Transmembrane</keyword>
<feature type="compositionally biased region" description="Low complexity" evidence="1">
    <location>
        <begin position="824"/>
        <end position="833"/>
    </location>
</feature>
<feature type="compositionally biased region" description="Basic and acidic residues" evidence="1">
    <location>
        <begin position="540"/>
        <end position="561"/>
    </location>
</feature>
<evidence type="ECO:0000313" key="3">
    <source>
        <dbReference type="EMBL" id="BET02591.1"/>
    </source>
</evidence>
<organism evidence="3 4">
    <name type="scientific">Nesidiocoris tenuis</name>
    <dbReference type="NCBI Taxonomy" id="355587"/>
    <lineage>
        <taxon>Eukaryota</taxon>
        <taxon>Metazoa</taxon>
        <taxon>Ecdysozoa</taxon>
        <taxon>Arthropoda</taxon>
        <taxon>Hexapoda</taxon>
        <taxon>Insecta</taxon>
        <taxon>Pterygota</taxon>
        <taxon>Neoptera</taxon>
        <taxon>Paraneoptera</taxon>
        <taxon>Hemiptera</taxon>
        <taxon>Heteroptera</taxon>
        <taxon>Panheteroptera</taxon>
        <taxon>Cimicomorpha</taxon>
        <taxon>Miridae</taxon>
        <taxon>Dicyphina</taxon>
        <taxon>Nesidiocoris</taxon>
    </lineage>
</organism>
<gene>
    <name evidence="3" type="ORF">NTJ_15408</name>
</gene>
<feature type="transmembrane region" description="Helical" evidence="2">
    <location>
        <begin position="866"/>
        <end position="885"/>
    </location>
</feature>
<feature type="region of interest" description="Disordered" evidence="1">
    <location>
        <begin position="681"/>
        <end position="703"/>
    </location>
</feature>
<feature type="region of interest" description="Disordered" evidence="1">
    <location>
        <begin position="395"/>
        <end position="424"/>
    </location>
</feature>
<dbReference type="Proteomes" id="UP001307889">
    <property type="component" value="Chromosome 14"/>
</dbReference>
<protein>
    <submittedName>
        <fullName evidence="3">Fibronectin type III domain</fullName>
    </submittedName>
</protein>
<feature type="region of interest" description="Disordered" evidence="1">
    <location>
        <begin position="33"/>
        <end position="203"/>
    </location>
</feature>
<feature type="region of interest" description="Disordered" evidence="1">
    <location>
        <begin position="507"/>
        <end position="648"/>
    </location>
</feature>
<evidence type="ECO:0000256" key="2">
    <source>
        <dbReference type="SAM" id="Phobius"/>
    </source>
</evidence>
<proteinExistence type="predicted"/>
<name>A0ABN7BDZ7_9HEMI</name>
<evidence type="ECO:0000256" key="1">
    <source>
        <dbReference type="SAM" id="MobiDB-lite"/>
    </source>
</evidence>
<feature type="region of interest" description="Disordered" evidence="1">
    <location>
        <begin position="277"/>
        <end position="299"/>
    </location>
</feature>
<keyword evidence="4" id="KW-1185">Reference proteome</keyword>
<evidence type="ECO:0000313" key="4">
    <source>
        <dbReference type="Proteomes" id="UP001307889"/>
    </source>
</evidence>
<feature type="compositionally biased region" description="Pro residues" evidence="1">
    <location>
        <begin position="684"/>
        <end position="703"/>
    </location>
</feature>
<feature type="compositionally biased region" description="Basic and acidic residues" evidence="1">
    <location>
        <begin position="186"/>
        <end position="203"/>
    </location>
</feature>
<keyword evidence="2" id="KW-1133">Transmembrane helix</keyword>
<feature type="region of interest" description="Disordered" evidence="1">
    <location>
        <begin position="816"/>
        <end position="855"/>
    </location>
</feature>
<feature type="compositionally biased region" description="Polar residues" evidence="1">
    <location>
        <begin position="105"/>
        <end position="121"/>
    </location>
</feature>
<feature type="compositionally biased region" description="Basic and acidic residues" evidence="1">
    <location>
        <begin position="603"/>
        <end position="646"/>
    </location>
</feature>
<feature type="compositionally biased region" description="Basic and acidic residues" evidence="1">
    <location>
        <begin position="283"/>
        <end position="293"/>
    </location>
</feature>
<feature type="region of interest" description="Disordered" evidence="1">
    <location>
        <begin position="217"/>
        <end position="260"/>
    </location>
</feature>
<dbReference type="PANTHER" id="PTHR48148:SF3">
    <property type="entry name" value="KERATINOCYTE PROLINE-RICH PROTEIN"/>
    <property type="match status" value="1"/>
</dbReference>
<feature type="compositionally biased region" description="Basic and acidic residues" evidence="1">
    <location>
        <begin position="519"/>
        <end position="532"/>
    </location>
</feature>